<reference evidence="2" key="1">
    <citation type="journal article" date="2019" name="Int. J. Syst. Evol. Microbiol.">
        <title>The Global Catalogue of Microorganisms (GCM) 10K type strain sequencing project: providing services to taxonomists for standard genome sequencing and annotation.</title>
        <authorList>
            <consortium name="The Broad Institute Genomics Platform"/>
            <consortium name="The Broad Institute Genome Sequencing Center for Infectious Disease"/>
            <person name="Wu L."/>
            <person name="Ma J."/>
        </authorList>
    </citation>
    <scope>NUCLEOTIDE SEQUENCE [LARGE SCALE GENOMIC DNA]</scope>
    <source>
        <strain evidence="2">JCM 17342</strain>
    </source>
</reference>
<organism evidence="1 2">
    <name type="scientific">Allokutzneria multivorans</name>
    <dbReference type="NCBI Taxonomy" id="1142134"/>
    <lineage>
        <taxon>Bacteria</taxon>
        <taxon>Bacillati</taxon>
        <taxon>Actinomycetota</taxon>
        <taxon>Actinomycetes</taxon>
        <taxon>Pseudonocardiales</taxon>
        <taxon>Pseudonocardiaceae</taxon>
        <taxon>Allokutzneria</taxon>
    </lineage>
</organism>
<proteinExistence type="predicted"/>
<keyword evidence="2" id="KW-1185">Reference proteome</keyword>
<accession>A0ABP7TPM7</accession>
<dbReference type="Proteomes" id="UP001501747">
    <property type="component" value="Unassembled WGS sequence"/>
</dbReference>
<comment type="caution">
    <text evidence="1">The sequence shown here is derived from an EMBL/GenBank/DDBJ whole genome shotgun (WGS) entry which is preliminary data.</text>
</comment>
<dbReference type="RefSeq" id="WP_344882792.1">
    <property type="nucleotide sequence ID" value="NZ_BAABAL010000019.1"/>
</dbReference>
<sequence length="253" mass="27480">MGLDAFVLCRCWVEGRTTPPPVPRELIVVPDEHGPSLELDYDGNEELFSRFDSWRVDCCEHSDMEYASQRIGTWSGVRQFQWALGAVGGFPVLRSILPSGNGGTVEPDVAARALVELADFVSCQRIGERAELYDGDTGAVVARQNPAFGGFFSIGPGGRFGVDSGGLFVVEGEREVFRALRTRQRVDGDGAWLADLDRDERGETRIGATIGGGASTLLIRAKAYTAADFEFQVRALTTVFEAAVKIGNPVVWC</sequence>
<dbReference type="EMBL" id="BAABAL010000019">
    <property type="protein sequence ID" value="GAA4029079.1"/>
    <property type="molecule type" value="Genomic_DNA"/>
</dbReference>
<protein>
    <submittedName>
        <fullName evidence="1">Uncharacterized protein</fullName>
    </submittedName>
</protein>
<gene>
    <name evidence="1" type="ORF">GCM10022247_62670</name>
</gene>
<evidence type="ECO:0000313" key="2">
    <source>
        <dbReference type="Proteomes" id="UP001501747"/>
    </source>
</evidence>
<name>A0ABP7TPM7_9PSEU</name>
<evidence type="ECO:0000313" key="1">
    <source>
        <dbReference type="EMBL" id="GAA4029079.1"/>
    </source>
</evidence>